<evidence type="ECO:0000256" key="1">
    <source>
        <dbReference type="ARBA" id="ARBA00009482"/>
    </source>
</evidence>
<dbReference type="Pfam" id="PF16300">
    <property type="entry name" value="WD40_4"/>
    <property type="match status" value="1"/>
</dbReference>
<comment type="caution">
    <text evidence="3">The sequence shown here is derived from an EMBL/GenBank/DDBJ whole genome shotgun (WGS) entry which is preliminary data.</text>
</comment>
<evidence type="ECO:0000313" key="3">
    <source>
        <dbReference type="EMBL" id="CAK7934543.1"/>
    </source>
</evidence>
<evidence type="ECO:0000313" key="4">
    <source>
        <dbReference type="Proteomes" id="UP001162060"/>
    </source>
</evidence>
<reference evidence="3" key="1">
    <citation type="submission" date="2024-01" db="EMBL/GenBank/DDBJ databases">
        <authorList>
            <person name="Webb A."/>
        </authorList>
    </citation>
    <scope>NUCLEOTIDE SEQUENCE</scope>
    <source>
        <strain evidence="3">Pm1</strain>
    </source>
</reference>
<dbReference type="PANTHER" id="PTHR10856">
    <property type="entry name" value="CORONIN"/>
    <property type="match status" value="1"/>
</dbReference>
<dbReference type="EMBL" id="CAKLBY020000213">
    <property type="protein sequence ID" value="CAK7934543.1"/>
    <property type="molecule type" value="Genomic_DNA"/>
</dbReference>
<protein>
    <submittedName>
        <fullName evidence="3">Uncharacterized protein</fullName>
    </submittedName>
</protein>
<dbReference type="InterPro" id="IPR015505">
    <property type="entry name" value="Coronin"/>
</dbReference>
<dbReference type="AlphaFoldDB" id="A0AAV1UMN0"/>
<gene>
    <name evidence="3" type="ORF">PM001_LOCUS19693</name>
    <name evidence="2" type="ORF">PM001_LOCUS38</name>
</gene>
<dbReference type="Proteomes" id="UP001162060">
    <property type="component" value="Unassembled WGS sequence"/>
</dbReference>
<evidence type="ECO:0000313" key="2">
    <source>
        <dbReference type="EMBL" id="CAK7890651.1"/>
    </source>
</evidence>
<comment type="similarity">
    <text evidence="1">Belongs to the WD repeat coronin family.</text>
</comment>
<dbReference type="Gene3D" id="2.130.10.10">
    <property type="entry name" value="YVTN repeat-like/Quinoprotein amine dehydrogenase"/>
    <property type="match status" value="1"/>
</dbReference>
<accession>A0AAV1UMN0</accession>
<sequence>MNASHATKFRHVENTRLAPASRVLTHLPVSIPSASSERPALAATSAHLTFVQESEVYRDAAAVVRALKTRRVTTDVAFSRYREDLLLSAGNVVATVKLWRATYSRRGVLRLYDVHASTMSLERAVGKGASLTSADWTWDGRAVIAATNDPAVRMVDTREHPTSTVEVPKAHSGTRPVSVLWCGRTQHFVTCGSDTLMQDRELKLWDPRRMDKCLHRERVDAGGSGQLFPLYDPYMDLLFALGKRSCSARMLEVDVTRVPYVHALNCRTSRDSTLAALAATLLSKSVCDTNVCEAARVLNLSTSKTSGGVTCIVISYRVPRYEATYTFQSDLYPDTLSKEAAIKSEAWIRGQNTDP</sequence>
<organism evidence="3 4">
    <name type="scientific">Peronospora matthiolae</name>
    <dbReference type="NCBI Taxonomy" id="2874970"/>
    <lineage>
        <taxon>Eukaryota</taxon>
        <taxon>Sar</taxon>
        <taxon>Stramenopiles</taxon>
        <taxon>Oomycota</taxon>
        <taxon>Peronosporomycetes</taxon>
        <taxon>Peronosporales</taxon>
        <taxon>Peronosporaceae</taxon>
        <taxon>Peronospora</taxon>
    </lineage>
</organism>
<dbReference type="PANTHER" id="PTHR10856:SF20">
    <property type="entry name" value="CORONIN-7"/>
    <property type="match status" value="1"/>
</dbReference>
<dbReference type="SMART" id="SM01167">
    <property type="entry name" value="DUF1900"/>
    <property type="match status" value="1"/>
</dbReference>
<dbReference type="InterPro" id="IPR015943">
    <property type="entry name" value="WD40/YVTN_repeat-like_dom_sf"/>
</dbReference>
<dbReference type="SUPFAM" id="SSF101908">
    <property type="entry name" value="Putative isomerase YbhE"/>
    <property type="match status" value="1"/>
</dbReference>
<dbReference type="EMBL" id="CAKLBY020000001">
    <property type="protein sequence ID" value="CAK7890651.1"/>
    <property type="molecule type" value="Genomic_DNA"/>
</dbReference>
<proteinExistence type="inferred from homology"/>
<name>A0AAV1UMN0_9STRA</name>